<keyword evidence="4" id="KW-0723">Serine/threonine-protein kinase</keyword>
<proteinExistence type="predicted"/>
<feature type="region of interest" description="Disordered" evidence="13">
    <location>
        <begin position="217"/>
        <end position="236"/>
    </location>
</feature>
<dbReference type="Gene3D" id="1.10.510.10">
    <property type="entry name" value="Transferase(Phosphotransferase) domain 1"/>
    <property type="match status" value="1"/>
</dbReference>
<evidence type="ECO:0000256" key="1">
    <source>
        <dbReference type="ARBA" id="ARBA00004162"/>
    </source>
</evidence>
<dbReference type="EMBL" id="HG964446">
    <property type="protein sequence ID" value="CDO88178.1"/>
    <property type="molecule type" value="Genomic_DNA"/>
</dbReference>
<dbReference type="PROSITE" id="PS50072">
    <property type="entry name" value="CSA_PPIASE_2"/>
    <property type="match status" value="1"/>
</dbReference>
<accession>A0A024JY66</accession>
<evidence type="ECO:0000256" key="9">
    <source>
        <dbReference type="ARBA" id="ARBA00022840"/>
    </source>
</evidence>
<evidence type="ECO:0000256" key="3">
    <source>
        <dbReference type="ARBA" id="ARBA00022475"/>
    </source>
</evidence>
<reference evidence="17" key="1">
    <citation type="journal article" date="2014" name="Genome Announc.">
        <title>Draft Genome Sequence of Mycobacterium triplex DSM 44626.</title>
        <authorList>
            <person name="Sassi M."/>
            <person name="Croce O."/>
            <person name="Robert C."/>
            <person name="Raoult D."/>
            <person name="Drancourt M."/>
        </authorList>
    </citation>
    <scope>NUCLEOTIDE SEQUENCE [LARGE SCALE GENOMIC DNA]</scope>
    <source>
        <strain evidence="17">DSM 44626</strain>
    </source>
</reference>
<dbReference type="EC" id="2.7.11.1" evidence="2"/>
<dbReference type="GO" id="GO:0003755">
    <property type="term" value="F:peptidyl-prolyl cis-trans isomerase activity"/>
    <property type="evidence" value="ECO:0007669"/>
    <property type="project" value="InterPro"/>
</dbReference>
<dbReference type="InterPro" id="IPR029000">
    <property type="entry name" value="Cyclophilin-like_dom_sf"/>
</dbReference>
<evidence type="ECO:0000256" key="5">
    <source>
        <dbReference type="ARBA" id="ARBA00022679"/>
    </source>
</evidence>
<keyword evidence="10 14" id="KW-1133">Transmembrane helix</keyword>
<name>A0A024JY66_9MYCO</name>
<dbReference type="InterPro" id="IPR011009">
    <property type="entry name" value="Kinase-like_dom_sf"/>
</dbReference>
<keyword evidence="5" id="KW-0808">Transferase</keyword>
<dbReference type="SUPFAM" id="SSF56112">
    <property type="entry name" value="Protein kinase-like (PK-like)"/>
    <property type="match status" value="1"/>
</dbReference>
<evidence type="ECO:0000256" key="12">
    <source>
        <dbReference type="PROSITE-ProRule" id="PRU10141"/>
    </source>
</evidence>
<dbReference type="InterPro" id="IPR017441">
    <property type="entry name" value="Protein_kinase_ATP_BS"/>
</dbReference>
<evidence type="ECO:0000313" key="17">
    <source>
        <dbReference type="EMBL" id="CDO88178.1"/>
    </source>
</evidence>
<feature type="compositionally biased region" description="Polar residues" evidence="13">
    <location>
        <begin position="341"/>
        <end position="353"/>
    </location>
</feature>
<feature type="compositionally biased region" description="Pro residues" evidence="13">
    <location>
        <begin position="275"/>
        <end position="286"/>
    </location>
</feature>
<dbReference type="Gene3D" id="2.40.100.10">
    <property type="entry name" value="Cyclophilin-like"/>
    <property type="match status" value="1"/>
</dbReference>
<feature type="compositionally biased region" description="Pro residues" evidence="13">
    <location>
        <begin position="293"/>
        <end position="305"/>
    </location>
</feature>
<reference evidence="17" key="2">
    <citation type="submission" date="2014-04" db="EMBL/GenBank/DDBJ databases">
        <authorList>
            <person name="Xu Y.W."/>
            <person name="Yang Q."/>
        </authorList>
    </citation>
    <scope>NUCLEOTIDE SEQUENCE</scope>
    <source>
        <strain evidence="17">DSM 44626</strain>
    </source>
</reference>
<dbReference type="AlphaFoldDB" id="A0A024JY66"/>
<organism evidence="17">
    <name type="scientific">Mycobacterium triplex</name>
    <dbReference type="NCBI Taxonomy" id="47839"/>
    <lineage>
        <taxon>Bacteria</taxon>
        <taxon>Bacillati</taxon>
        <taxon>Actinomycetota</taxon>
        <taxon>Actinomycetes</taxon>
        <taxon>Mycobacteriales</taxon>
        <taxon>Mycobacteriaceae</taxon>
        <taxon>Mycobacterium</taxon>
        <taxon>Mycobacterium simiae complex</taxon>
    </lineage>
</organism>
<dbReference type="GO" id="GO:0004674">
    <property type="term" value="F:protein serine/threonine kinase activity"/>
    <property type="evidence" value="ECO:0007669"/>
    <property type="project" value="UniProtKB-KW"/>
</dbReference>
<dbReference type="CDD" id="cd14014">
    <property type="entry name" value="STKc_PknB_like"/>
    <property type="match status" value="1"/>
</dbReference>
<dbReference type="STRING" id="47839.BN973_02542"/>
<feature type="transmembrane region" description="Helical" evidence="14">
    <location>
        <begin position="315"/>
        <end position="338"/>
    </location>
</feature>
<evidence type="ECO:0000256" key="8">
    <source>
        <dbReference type="ARBA" id="ARBA00022777"/>
    </source>
</evidence>
<keyword evidence="17" id="KW-0413">Isomerase</keyword>
<dbReference type="SUPFAM" id="SSF50891">
    <property type="entry name" value="Cyclophilin-like"/>
    <property type="match status" value="1"/>
</dbReference>
<gene>
    <name evidence="17" type="ORF">BN973_02542</name>
</gene>
<dbReference type="GO" id="GO:0005886">
    <property type="term" value="C:plasma membrane"/>
    <property type="evidence" value="ECO:0007669"/>
    <property type="project" value="UniProtKB-SubCell"/>
</dbReference>
<evidence type="ECO:0000256" key="11">
    <source>
        <dbReference type="ARBA" id="ARBA00023136"/>
    </source>
</evidence>
<keyword evidence="7 12" id="KW-0547">Nucleotide-binding</keyword>
<dbReference type="Proteomes" id="UP000028880">
    <property type="component" value="Unassembled WGS sequence"/>
</dbReference>
<dbReference type="PROSITE" id="PS00108">
    <property type="entry name" value="PROTEIN_KINASE_ST"/>
    <property type="match status" value="1"/>
</dbReference>
<evidence type="ECO:0000256" key="10">
    <source>
        <dbReference type="ARBA" id="ARBA00022989"/>
    </source>
</evidence>
<dbReference type="PANTHER" id="PTHR43289">
    <property type="entry name" value="MITOGEN-ACTIVATED PROTEIN KINASE KINASE KINASE 20-RELATED"/>
    <property type="match status" value="1"/>
</dbReference>
<comment type="subcellular location">
    <subcellularLocation>
        <location evidence="1">Cell membrane</location>
        <topology evidence="1">Single-pass membrane protein</topology>
    </subcellularLocation>
</comment>
<evidence type="ECO:0000256" key="14">
    <source>
        <dbReference type="SAM" id="Phobius"/>
    </source>
</evidence>
<feature type="region of interest" description="Disordered" evidence="13">
    <location>
        <begin position="272"/>
        <end position="309"/>
    </location>
</feature>
<keyword evidence="6 14" id="KW-0812">Transmembrane</keyword>
<dbReference type="PROSITE" id="PS50011">
    <property type="entry name" value="PROTEIN_KINASE_DOM"/>
    <property type="match status" value="1"/>
</dbReference>
<evidence type="ECO:0000256" key="4">
    <source>
        <dbReference type="ARBA" id="ARBA00022527"/>
    </source>
</evidence>
<dbReference type="eggNOG" id="COG0652">
    <property type="taxonomic scope" value="Bacteria"/>
</dbReference>
<evidence type="ECO:0000256" key="2">
    <source>
        <dbReference type="ARBA" id="ARBA00012513"/>
    </source>
</evidence>
<protein>
    <recommendedName>
        <fullName evidence="2">non-specific serine/threonine protein kinase</fullName>
        <ecNumber evidence="2">2.7.11.1</ecNumber>
    </recommendedName>
</protein>
<evidence type="ECO:0000256" key="7">
    <source>
        <dbReference type="ARBA" id="ARBA00022741"/>
    </source>
</evidence>
<feature type="compositionally biased region" description="Pro residues" evidence="13">
    <location>
        <begin position="380"/>
        <end position="393"/>
    </location>
</feature>
<dbReference type="PANTHER" id="PTHR43289:SF6">
    <property type="entry name" value="SERINE_THREONINE-PROTEIN KINASE NEKL-3"/>
    <property type="match status" value="1"/>
</dbReference>
<keyword evidence="11 14" id="KW-0472">Membrane</keyword>
<dbReference type="RefSeq" id="WP_036468466.1">
    <property type="nucleotide sequence ID" value="NZ_HG964446.1"/>
</dbReference>
<dbReference type="InterPro" id="IPR008271">
    <property type="entry name" value="Ser/Thr_kinase_AS"/>
</dbReference>
<dbReference type="InterPro" id="IPR002130">
    <property type="entry name" value="Cyclophilin-type_PPIase_dom"/>
</dbReference>
<dbReference type="InterPro" id="IPR000719">
    <property type="entry name" value="Prot_kinase_dom"/>
</dbReference>
<dbReference type="Pfam" id="PF00160">
    <property type="entry name" value="Pro_isomerase"/>
    <property type="match status" value="1"/>
</dbReference>
<feature type="domain" description="Protein kinase" evidence="15">
    <location>
        <begin position="9"/>
        <end position="269"/>
    </location>
</feature>
<feature type="compositionally biased region" description="Low complexity" evidence="13">
    <location>
        <begin position="362"/>
        <end position="379"/>
    </location>
</feature>
<dbReference type="PROSITE" id="PS00107">
    <property type="entry name" value="PROTEIN_KINASE_ATP"/>
    <property type="match status" value="1"/>
</dbReference>
<feature type="domain" description="PPIase cyclophilin-type" evidence="16">
    <location>
        <begin position="435"/>
        <end position="596"/>
    </location>
</feature>
<dbReference type="HOGENOM" id="CLU_414340_0_0_11"/>
<dbReference type="Gene3D" id="3.30.200.20">
    <property type="entry name" value="Phosphorylase Kinase, domain 1"/>
    <property type="match status" value="1"/>
</dbReference>
<keyword evidence="9 12" id="KW-0067">ATP-binding</keyword>
<dbReference type="eggNOG" id="COG0515">
    <property type="taxonomic scope" value="Bacteria"/>
</dbReference>
<keyword evidence="3" id="KW-1003">Cell membrane</keyword>
<keyword evidence="8 17" id="KW-0418">Kinase</keyword>
<dbReference type="GO" id="GO:0005524">
    <property type="term" value="F:ATP binding"/>
    <property type="evidence" value="ECO:0007669"/>
    <property type="project" value="UniProtKB-UniRule"/>
</dbReference>
<sequence length="597" mass="62998">MATESFGHYELRELLGRGGMGQVFRAYDTSTDRVVALKVLPAHLADDDEFQQRFRREARIAASLSDPHMVPIHSYGEIDGRLYVDMRLIEGRDLLAYIAENGGRLHPERAVAVVEQVAAALDTAHEVGLIHRDIKPSNILVSNRDFVYLIDFGLARTAADTVLTHTGHTMGTMAYMAPERFRGMTDHRADVYALACVLYECLTGHLPYPGDTFEEQLNAHLNTPPPRPSFTAPGVPPALDDVVARGMAKDLNQRYQTAIEFAEAAKAALAGAGNPAPPGPPPPPHYPATAAAPAPPPSPAPPAQQPEPQRSNKTLIIGIVAASIFTLVMVTILVVALVTNSDSRSNTATSSTVPHPRTPKQGPAFGAPGAPTTSAAPNPNAAPPLPAFAPPPDLGANCQYQPVGNDSVDASPKPVNLPPSGRVATTPARIPATISTNFGDVGIELANNESPCTVNSFVSLVRQQFFDGTTCPRLSTGSDGGTLVCGGPDKDGNGGPGYEFADEYPTNQYPPGDPALRATVVYPRGSVVMASNEPNTNGSQFVMFYQDTEALPNFTVLGNIDQAGLAVLDKIAAAGVAGHRVTGLPTSPVTINSVRLG</sequence>
<evidence type="ECO:0000259" key="15">
    <source>
        <dbReference type="PROSITE" id="PS50011"/>
    </source>
</evidence>
<dbReference type="SMART" id="SM00220">
    <property type="entry name" value="S_TKc"/>
    <property type="match status" value="1"/>
</dbReference>
<evidence type="ECO:0000259" key="16">
    <source>
        <dbReference type="PROSITE" id="PS50072"/>
    </source>
</evidence>
<dbReference type="GO" id="GO:0080090">
    <property type="term" value="P:regulation of primary metabolic process"/>
    <property type="evidence" value="ECO:0007669"/>
    <property type="project" value="UniProtKB-ARBA"/>
</dbReference>
<evidence type="ECO:0000256" key="6">
    <source>
        <dbReference type="ARBA" id="ARBA00022692"/>
    </source>
</evidence>
<feature type="region of interest" description="Disordered" evidence="13">
    <location>
        <begin position="341"/>
        <end position="404"/>
    </location>
</feature>
<dbReference type="Pfam" id="PF00069">
    <property type="entry name" value="Pkinase"/>
    <property type="match status" value="1"/>
</dbReference>
<evidence type="ECO:0000256" key="13">
    <source>
        <dbReference type="SAM" id="MobiDB-lite"/>
    </source>
</evidence>
<dbReference type="FunFam" id="1.10.510.10:FF:000021">
    <property type="entry name" value="Serine/threonine protein kinase"/>
    <property type="match status" value="1"/>
</dbReference>
<feature type="binding site" evidence="12">
    <location>
        <position position="38"/>
    </location>
    <ligand>
        <name>ATP</name>
        <dbReference type="ChEBI" id="CHEBI:30616"/>
    </ligand>
</feature>